<name>M7XEE1_9BACT</name>
<reference evidence="1" key="1">
    <citation type="submission" date="2013-01" db="EMBL/GenBank/DDBJ databases">
        <title>Genome assembly of Mariniradius saccharolyticus AK6.</title>
        <authorList>
            <person name="Vaidya B."/>
            <person name="Khatri I."/>
            <person name="Tanuku N.R.S."/>
            <person name="Subramanian S."/>
            <person name="Pinnaka A."/>
        </authorList>
    </citation>
    <scope>NUCLEOTIDE SEQUENCE [LARGE SCALE GENOMIC DNA]</scope>
    <source>
        <strain evidence="1">AK6</strain>
    </source>
</reference>
<keyword evidence="2" id="KW-1185">Reference proteome</keyword>
<sequence>MFFPKTFSTKTFENQDSNTMDFSINRGHVWNTIAGPGLEVSLGRKTKKRTDLARFVLDR</sequence>
<dbReference type="Proteomes" id="UP000010953">
    <property type="component" value="Unassembled WGS sequence"/>
</dbReference>
<dbReference type="EMBL" id="AMZY02000010">
    <property type="protein sequence ID" value="EMS33254.1"/>
    <property type="molecule type" value="Genomic_DNA"/>
</dbReference>
<dbReference type="AlphaFoldDB" id="M7XEE1"/>
<protein>
    <submittedName>
        <fullName evidence="1">Uncharacterized protein</fullName>
    </submittedName>
</protein>
<evidence type="ECO:0000313" key="1">
    <source>
        <dbReference type="EMBL" id="EMS33254.1"/>
    </source>
</evidence>
<comment type="caution">
    <text evidence="1">The sequence shown here is derived from an EMBL/GenBank/DDBJ whole genome shotgun (WGS) entry which is preliminary data.</text>
</comment>
<evidence type="ECO:0000313" key="2">
    <source>
        <dbReference type="Proteomes" id="UP000010953"/>
    </source>
</evidence>
<dbReference type="InParanoid" id="M7XEE1"/>
<gene>
    <name evidence="1" type="ORF">C943_00531</name>
</gene>
<organism evidence="1 2">
    <name type="scientific">Mariniradius saccharolyticus AK6</name>
    <dbReference type="NCBI Taxonomy" id="1239962"/>
    <lineage>
        <taxon>Bacteria</taxon>
        <taxon>Pseudomonadati</taxon>
        <taxon>Bacteroidota</taxon>
        <taxon>Cytophagia</taxon>
        <taxon>Cytophagales</taxon>
        <taxon>Cyclobacteriaceae</taxon>
        <taxon>Mariniradius</taxon>
    </lineage>
</organism>
<accession>M7XEE1</accession>
<proteinExistence type="predicted"/>